<organism evidence="3 4">
    <name type="scientific">Nocardia fluminea</name>
    <dbReference type="NCBI Taxonomy" id="134984"/>
    <lineage>
        <taxon>Bacteria</taxon>
        <taxon>Bacillati</taxon>
        <taxon>Actinomycetota</taxon>
        <taxon>Actinomycetes</taxon>
        <taxon>Mycobacteriales</taxon>
        <taxon>Nocardiaceae</taxon>
        <taxon>Nocardia</taxon>
    </lineage>
</organism>
<sequence>MKWMGERGTERVWKVGELAHEAGLTVRTLHHYDRIGLVHPAERTGTGHRLYTASDVERLYQVLALRQLGLGLDQIGELLAGAVAMTQVLAAHRDYLAAQLAATRDLHALVAALTATAENRADASTDHFLELIRRTVMVDDTIKEYFTEEQLTQLALRREELGERRIQQAEADWAVLIPQVDAAIAAGMDPTAPQAQEMAARWMGLLEAFHGGDEGLRESMYRMQAEESDRIESEFCGPSPAQIEFITAANAARG</sequence>
<dbReference type="AlphaFoldDB" id="A0A2N3V5K2"/>
<reference evidence="3 4" key="1">
    <citation type="submission" date="2017-12" db="EMBL/GenBank/DDBJ databases">
        <title>Sequencing the genomes of 1000 Actinobacteria strains.</title>
        <authorList>
            <person name="Klenk H.-P."/>
        </authorList>
    </citation>
    <scope>NUCLEOTIDE SEQUENCE [LARGE SCALE GENOMIC DNA]</scope>
    <source>
        <strain evidence="3 4">DSM 44489</strain>
    </source>
</reference>
<evidence type="ECO:0000256" key="1">
    <source>
        <dbReference type="ARBA" id="ARBA00023125"/>
    </source>
</evidence>
<accession>A0A2N3V5K2</accession>
<keyword evidence="4" id="KW-1185">Reference proteome</keyword>
<protein>
    <submittedName>
        <fullName evidence="3">DNA-binding transcriptional MerR regulator</fullName>
    </submittedName>
</protein>
<evidence type="ECO:0000313" key="3">
    <source>
        <dbReference type="EMBL" id="PKV76871.1"/>
    </source>
</evidence>
<dbReference type="InterPro" id="IPR047057">
    <property type="entry name" value="MerR_fam"/>
</dbReference>
<dbReference type="SUPFAM" id="SSF46955">
    <property type="entry name" value="Putative DNA-binding domain"/>
    <property type="match status" value="1"/>
</dbReference>
<name>A0A2N3V5K2_9NOCA</name>
<dbReference type="Gene3D" id="1.10.1660.10">
    <property type="match status" value="1"/>
</dbReference>
<dbReference type="InterPro" id="IPR012925">
    <property type="entry name" value="TipAS_dom"/>
</dbReference>
<dbReference type="InterPro" id="IPR000551">
    <property type="entry name" value="MerR-type_HTH_dom"/>
</dbReference>
<dbReference type="PRINTS" id="PR00040">
    <property type="entry name" value="HTHMERR"/>
</dbReference>
<dbReference type="EMBL" id="PJMW01000003">
    <property type="protein sequence ID" value="PKV76871.1"/>
    <property type="molecule type" value="Genomic_DNA"/>
</dbReference>
<gene>
    <name evidence="3" type="ORF">ATK86_7278</name>
</gene>
<dbReference type="GO" id="GO:0003700">
    <property type="term" value="F:DNA-binding transcription factor activity"/>
    <property type="evidence" value="ECO:0007669"/>
    <property type="project" value="InterPro"/>
</dbReference>
<dbReference type="SMART" id="SM00422">
    <property type="entry name" value="HTH_MERR"/>
    <property type="match status" value="1"/>
</dbReference>
<dbReference type="Proteomes" id="UP000233766">
    <property type="component" value="Unassembled WGS sequence"/>
</dbReference>
<feature type="domain" description="HTH merR-type" evidence="2">
    <location>
        <begin position="12"/>
        <end position="81"/>
    </location>
</feature>
<dbReference type="GO" id="GO:0003677">
    <property type="term" value="F:DNA binding"/>
    <property type="evidence" value="ECO:0007669"/>
    <property type="project" value="UniProtKB-KW"/>
</dbReference>
<dbReference type="PROSITE" id="PS50937">
    <property type="entry name" value="HTH_MERR_2"/>
    <property type="match status" value="1"/>
</dbReference>
<dbReference type="PANTHER" id="PTHR30204:SF90">
    <property type="entry name" value="HTH-TYPE TRANSCRIPTIONAL ACTIVATOR MTA"/>
    <property type="match status" value="1"/>
</dbReference>
<proteinExistence type="predicted"/>
<keyword evidence="1 3" id="KW-0238">DNA-binding</keyword>
<dbReference type="Pfam" id="PF13411">
    <property type="entry name" value="MerR_1"/>
    <property type="match status" value="1"/>
</dbReference>
<dbReference type="Pfam" id="PF07739">
    <property type="entry name" value="TipAS"/>
    <property type="match status" value="1"/>
</dbReference>
<evidence type="ECO:0000259" key="2">
    <source>
        <dbReference type="PROSITE" id="PS50937"/>
    </source>
</evidence>
<comment type="caution">
    <text evidence="3">The sequence shown here is derived from an EMBL/GenBank/DDBJ whole genome shotgun (WGS) entry which is preliminary data.</text>
</comment>
<dbReference type="OrthoDB" id="9809391at2"/>
<dbReference type="PROSITE" id="PS00552">
    <property type="entry name" value="HTH_MERR_1"/>
    <property type="match status" value="1"/>
</dbReference>
<dbReference type="PANTHER" id="PTHR30204">
    <property type="entry name" value="REDOX-CYCLING DRUG-SENSING TRANSCRIPTIONAL ACTIVATOR SOXR"/>
    <property type="match status" value="1"/>
</dbReference>
<evidence type="ECO:0000313" key="4">
    <source>
        <dbReference type="Proteomes" id="UP000233766"/>
    </source>
</evidence>
<dbReference type="InterPro" id="IPR009061">
    <property type="entry name" value="DNA-bd_dom_put_sf"/>
</dbReference>
<dbReference type="CDD" id="cd01106">
    <property type="entry name" value="HTH_TipAL-Mta"/>
    <property type="match status" value="1"/>
</dbReference>